<sequence>MRLLIIGVGALGGVIGARLLARGVPVAFAARDASSAAALVSAGLQVTGVGEEVATGVSEVRALAGWSRAAFDLVVLATKADDALAVASHGVELLAPGGALLPIQNGAVAQVLARRHPGVILGGLSNLGATMLAPGRYQQRNAGHILIGELAGGVTERAARMASFLGTGIETRTTPNMSGAIWSKLLLNCTVTTLGAVAGTTMRGYIASPEGRALFDRTYDETLAVASASGVRPERMLVDPIPPADRDAWIEQILSAYGDLQPSMHQDFERRRPTEIEFINGYVARQGVELGVPAPLNAAIADTVRAISRGEMTPSLENLRRILRG</sequence>
<dbReference type="InterPro" id="IPR008927">
    <property type="entry name" value="6-PGluconate_DH-like_C_sf"/>
</dbReference>
<evidence type="ECO:0000313" key="13">
    <source>
        <dbReference type="Proteomes" id="UP001374803"/>
    </source>
</evidence>
<evidence type="ECO:0000256" key="4">
    <source>
        <dbReference type="ARBA" id="ARBA00019465"/>
    </source>
</evidence>
<evidence type="ECO:0000313" key="12">
    <source>
        <dbReference type="EMBL" id="WXB06316.1"/>
    </source>
</evidence>
<comment type="similarity">
    <text evidence="2 9">Belongs to the ketopantoate reductase family.</text>
</comment>
<evidence type="ECO:0000259" key="10">
    <source>
        <dbReference type="Pfam" id="PF02558"/>
    </source>
</evidence>
<protein>
    <recommendedName>
        <fullName evidence="4 9">2-dehydropantoate 2-reductase</fullName>
        <ecNumber evidence="3 9">1.1.1.169</ecNumber>
    </recommendedName>
    <alternativeName>
        <fullName evidence="7 9">Ketopantoate reductase</fullName>
    </alternativeName>
</protein>
<dbReference type="SUPFAM" id="SSF51735">
    <property type="entry name" value="NAD(P)-binding Rossmann-fold domains"/>
    <property type="match status" value="1"/>
</dbReference>
<dbReference type="RefSeq" id="WP_394835962.1">
    <property type="nucleotide sequence ID" value="NZ_CP089929.1"/>
</dbReference>
<evidence type="ECO:0000256" key="9">
    <source>
        <dbReference type="RuleBase" id="RU362068"/>
    </source>
</evidence>
<evidence type="ECO:0000256" key="1">
    <source>
        <dbReference type="ARBA" id="ARBA00004994"/>
    </source>
</evidence>
<dbReference type="InterPro" id="IPR051402">
    <property type="entry name" value="KPR-Related"/>
</dbReference>
<reference evidence="12" key="1">
    <citation type="submission" date="2021-12" db="EMBL/GenBank/DDBJ databases">
        <title>Discovery of the Pendulisporaceae a myxobacterial family with distinct sporulation behavior and unique specialized metabolism.</title>
        <authorList>
            <person name="Garcia R."/>
            <person name="Popoff A."/>
            <person name="Bader C.D."/>
            <person name="Loehr J."/>
            <person name="Walesch S."/>
            <person name="Walt C."/>
            <person name="Boldt J."/>
            <person name="Bunk B."/>
            <person name="Haeckl F.J.F.P.J."/>
            <person name="Gunesch A.P."/>
            <person name="Birkelbach J."/>
            <person name="Nuebel U."/>
            <person name="Pietschmann T."/>
            <person name="Bach T."/>
            <person name="Mueller R."/>
        </authorList>
    </citation>
    <scope>NUCLEOTIDE SEQUENCE</scope>
    <source>
        <strain evidence="12">MSr11367</strain>
    </source>
</reference>
<dbReference type="PANTHER" id="PTHR21708">
    <property type="entry name" value="PROBABLE 2-DEHYDROPANTOATE 2-REDUCTASE"/>
    <property type="match status" value="1"/>
</dbReference>
<dbReference type="InterPro" id="IPR013328">
    <property type="entry name" value="6PGD_dom2"/>
</dbReference>
<dbReference type="Gene3D" id="3.40.50.720">
    <property type="entry name" value="NAD(P)-binding Rossmann-like Domain"/>
    <property type="match status" value="1"/>
</dbReference>
<dbReference type="Gene3D" id="1.10.1040.10">
    <property type="entry name" value="N-(1-d-carboxylethyl)-l-norvaline Dehydrogenase, domain 2"/>
    <property type="match status" value="1"/>
</dbReference>
<evidence type="ECO:0000256" key="7">
    <source>
        <dbReference type="ARBA" id="ARBA00032024"/>
    </source>
</evidence>
<feature type="domain" description="Ketopantoate reductase N-terminal" evidence="10">
    <location>
        <begin position="4"/>
        <end position="151"/>
    </location>
</feature>
<comment type="pathway">
    <text evidence="1 9">Cofactor biosynthesis; (R)-pantothenate biosynthesis; (R)-pantoate from 3-methyl-2-oxobutanoate: step 2/2.</text>
</comment>
<evidence type="ECO:0000256" key="8">
    <source>
        <dbReference type="ARBA" id="ARBA00048793"/>
    </source>
</evidence>
<name>A0ABZ2L920_9BACT</name>
<dbReference type="EC" id="1.1.1.169" evidence="3 9"/>
<evidence type="ECO:0000259" key="11">
    <source>
        <dbReference type="Pfam" id="PF08546"/>
    </source>
</evidence>
<dbReference type="InterPro" id="IPR013752">
    <property type="entry name" value="KPA_reductase"/>
</dbReference>
<dbReference type="InterPro" id="IPR013332">
    <property type="entry name" value="KPR_N"/>
</dbReference>
<proteinExistence type="inferred from homology"/>
<dbReference type="InterPro" id="IPR003710">
    <property type="entry name" value="ApbA"/>
</dbReference>
<dbReference type="NCBIfam" id="TIGR00745">
    <property type="entry name" value="apbA_panE"/>
    <property type="match status" value="1"/>
</dbReference>
<keyword evidence="13" id="KW-1185">Reference proteome</keyword>
<comment type="function">
    <text evidence="9">Catalyzes the NADPH-dependent reduction of ketopantoate into pantoic acid.</text>
</comment>
<dbReference type="SUPFAM" id="SSF48179">
    <property type="entry name" value="6-phosphogluconate dehydrogenase C-terminal domain-like"/>
    <property type="match status" value="1"/>
</dbReference>
<keyword evidence="9" id="KW-0566">Pantothenate biosynthesis</keyword>
<dbReference type="PANTHER" id="PTHR21708:SF26">
    <property type="entry name" value="2-DEHYDROPANTOATE 2-REDUCTASE"/>
    <property type="match status" value="1"/>
</dbReference>
<dbReference type="Pfam" id="PF02558">
    <property type="entry name" value="ApbA"/>
    <property type="match status" value="1"/>
</dbReference>
<keyword evidence="6 9" id="KW-0560">Oxidoreductase</keyword>
<evidence type="ECO:0000256" key="3">
    <source>
        <dbReference type="ARBA" id="ARBA00013014"/>
    </source>
</evidence>
<dbReference type="GO" id="GO:0008677">
    <property type="term" value="F:2-dehydropantoate 2-reductase activity"/>
    <property type="evidence" value="ECO:0007669"/>
    <property type="project" value="UniProtKB-EC"/>
</dbReference>
<evidence type="ECO:0000256" key="5">
    <source>
        <dbReference type="ARBA" id="ARBA00022857"/>
    </source>
</evidence>
<dbReference type="InterPro" id="IPR036291">
    <property type="entry name" value="NAD(P)-bd_dom_sf"/>
</dbReference>
<feature type="domain" description="Ketopantoate reductase C-terminal" evidence="11">
    <location>
        <begin position="176"/>
        <end position="307"/>
    </location>
</feature>
<dbReference type="Proteomes" id="UP001374803">
    <property type="component" value="Chromosome"/>
</dbReference>
<dbReference type="EMBL" id="CP089983">
    <property type="protein sequence ID" value="WXB06316.1"/>
    <property type="molecule type" value="Genomic_DNA"/>
</dbReference>
<evidence type="ECO:0000256" key="2">
    <source>
        <dbReference type="ARBA" id="ARBA00007870"/>
    </source>
</evidence>
<evidence type="ECO:0000256" key="6">
    <source>
        <dbReference type="ARBA" id="ARBA00023002"/>
    </source>
</evidence>
<organism evidence="12 13">
    <name type="scientific">Pendulispora rubella</name>
    <dbReference type="NCBI Taxonomy" id="2741070"/>
    <lineage>
        <taxon>Bacteria</taxon>
        <taxon>Pseudomonadati</taxon>
        <taxon>Myxococcota</taxon>
        <taxon>Myxococcia</taxon>
        <taxon>Myxococcales</taxon>
        <taxon>Sorangiineae</taxon>
        <taxon>Pendulisporaceae</taxon>
        <taxon>Pendulispora</taxon>
    </lineage>
</organism>
<keyword evidence="5 9" id="KW-0521">NADP</keyword>
<comment type="catalytic activity">
    <reaction evidence="8 9">
        <text>(R)-pantoate + NADP(+) = 2-dehydropantoate + NADPH + H(+)</text>
        <dbReference type="Rhea" id="RHEA:16233"/>
        <dbReference type="ChEBI" id="CHEBI:11561"/>
        <dbReference type="ChEBI" id="CHEBI:15378"/>
        <dbReference type="ChEBI" id="CHEBI:15980"/>
        <dbReference type="ChEBI" id="CHEBI:57783"/>
        <dbReference type="ChEBI" id="CHEBI:58349"/>
        <dbReference type="EC" id="1.1.1.169"/>
    </reaction>
</comment>
<gene>
    <name evidence="12" type="ORF">LVJ94_03530</name>
</gene>
<dbReference type="Pfam" id="PF08546">
    <property type="entry name" value="ApbA_C"/>
    <property type="match status" value="1"/>
</dbReference>
<accession>A0ABZ2L920</accession>